<dbReference type="InterPro" id="IPR002347">
    <property type="entry name" value="SDR_fam"/>
</dbReference>
<name>A0A0U1CXM7_9MYCO</name>
<dbReference type="PANTHER" id="PTHR43008">
    <property type="entry name" value="BENZIL REDUCTASE"/>
    <property type="match status" value="1"/>
</dbReference>
<dbReference type="RefSeq" id="WP_090417699.1">
    <property type="nucleotide sequence ID" value="NZ_CTEC01000001.1"/>
</dbReference>
<evidence type="ECO:0000256" key="2">
    <source>
        <dbReference type="ARBA" id="ARBA00023002"/>
    </source>
</evidence>
<keyword evidence="5" id="KW-1185">Reference proteome</keyword>
<dbReference type="PRINTS" id="PR00081">
    <property type="entry name" value="GDHRDH"/>
</dbReference>
<evidence type="ECO:0000313" key="5">
    <source>
        <dbReference type="Proteomes" id="UP000199601"/>
    </source>
</evidence>
<dbReference type="GO" id="GO:0050664">
    <property type="term" value="F:oxidoreductase activity, acting on NAD(P)H, oxygen as acceptor"/>
    <property type="evidence" value="ECO:0007669"/>
    <property type="project" value="TreeGrafter"/>
</dbReference>
<evidence type="ECO:0000256" key="3">
    <source>
        <dbReference type="SAM" id="MobiDB-lite"/>
    </source>
</evidence>
<sequence>MRKVESHHQTQSATPRIALQINRSPTGPQVIFITGGSRGVGAATARHLAAPNTHVILTYREKSRRANHVVDSIAAAGGSASAVRLDICDPTACGDVIHAVRDEFGRLDALILNASGGLERGASADYPMRINRDAPVHLLNRALPLMPAGGRVVFVTSHQAHFHGLKPVPADYIPIAESKRAGEDALRAMRPELAARHVSLTVVSGDMIDGTIIVRLLQRRDPDAVEARRAHGPLPTLDEFAAAIAAAALNTRSADDTIYVGGRDYLHPPNTPTPEHRRHSTAANSERAQSL</sequence>
<protein>
    <submittedName>
        <fullName evidence="4">Short chain dehydrogenase</fullName>
    </submittedName>
</protein>
<dbReference type="Proteomes" id="UP000199601">
    <property type="component" value="Unassembled WGS sequence"/>
</dbReference>
<keyword evidence="2" id="KW-0560">Oxidoreductase</keyword>
<feature type="region of interest" description="Disordered" evidence="3">
    <location>
        <begin position="263"/>
        <end position="291"/>
    </location>
</feature>
<dbReference type="InterPro" id="IPR036291">
    <property type="entry name" value="NAD(P)-bd_dom_sf"/>
</dbReference>
<dbReference type="NCBIfam" id="NF005868">
    <property type="entry name" value="PRK07806.1"/>
    <property type="match status" value="1"/>
</dbReference>
<dbReference type="EMBL" id="CTEC01000001">
    <property type="protein sequence ID" value="CQD02102.1"/>
    <property type="molecule type" value="Genomic_DNA"/>
</dbReference>
<evidence type="ECO:0000313" key="4">
    <source>
        <dbReference type="EMBL" id="CQD02102.1"/>
    </source>
</evidence>
<dbReference type="SUPFAM" id="SSF51735">
    <property type="entry name" value="NAD(P)-binding Rossmann-fold domains"/>
    <property type="match status" value="1"/>
</dbReference>
<feature type="compositionally biased region" description="Polar residues" evidence="3">
    <location>
        <begin position="281"/>
        <end position="291"/>
    </location>
</feature>
<dbReference type="Gene3D" id="3.40.50.720">
    <property type="entry name" value="NAD(P)-binding Rossmann-like Domain"/>
    <property type="match status" value="1"/>
</dbReference>
<comment type="similarity">
    <text evidence="1">Belongs to the short-chain dehydrogenases/reductases (SDR) family.</text>
</comment>
<reference evidence="5" key="1">
    <citation type="submission" date="2015-03" db="EMBL/GenBank/DDBJ databases">
        <authorList>
            <person name="Urmite Genomes"/>
        </authorList>
    </citation>
    <scope>NUCLEOTIDE SEQUENCE [LARGE SCALE GENOMIC DNA]</scope>
    <source>
        <strain evidence="5">CSUR P1344</strain>
    </source>
</reference>
<proteinExistence type="inferred from homology"/>
<accession>A0A0U1CXM7</accession>
<organism evidence="4 5">
    <name type="scientific">Mycobacterium europaeum</name>
    <dbReference type="NCBI Taxonomy" id="761804"/>
    <lineage>
        <taxon>Bacteria</taxon>
        <taxon>Bacillati</taxon>
        <taxon>Actinomycetota</taxon>
        <taxon>Actinomycetes</taxon>
        <taxon>Mycobacteriales</taxon>
        <taxon>Mycobacteriaceae</taxon>
        <taxon>Mycobacterium</taxon>
        <taxon>Mycobacterium simiae complex</taxon>
    </lineage>
</organism>
<feature type="region of interest" description="Disordered" evidence="3">
    <location>
        <begin position="1"/>
        <end position="20"/>
    </location>
</feature>
<evidence type="ECO:0000256" key="1">
    <source>
        <dbReference type="ARBA" id="ARBA00006484"/>
    </source>
</evidence>
<gene>
    <name evidence="4" type="ORF">BN000_00137</name>
</gene>
<dbReference type="AlphaFoldDB" id="A0A0U1CXM7"/>
<dbReference type="PANTHER" id="PTHR43008:SF4">
    <property type="entry name" value="CHAIN DEHYDROGENASE, PUTATIVE (AFU_ORTHOLOGUE AFUA_4G08710)-RELATED"/>
    <property type="match status" value="1"/>
</dbReference>
<dbReference type="Pfam" id="PF00106">
    <property type="entry name" value="adh_short"/>
    <property type="match status" value="1"/>
</dbReference>